<evidence type="ECO:0000256" key="7">
    <source>
        <dbReference type="ARBA" id="ARBA00022967"/>
    </source>
</evidence>
<name>A0A523TCF8_UNCAE</name>
<dbReference type="PANTHER" id="PTHR43553:SF24">
    <property type="entry name" value="ENERGY-COUPLING FACTOR TRANSPORTER ATP-BINDING PROTEIN ECFA1"/>
    <property type="match status" value="1"/>
</dbReference>
<dbReference type="PROSITE" id="PS50893">
    <property type="entry name" value="ABC_TRANSPORTER_2"/>
    <property type="match status" value="1"/>
</dbReference>
<evidence type="ECO:0000256" key="5">
    <source>
        <dbReference type="ARBA" id="ARBA00022741"/>
    </source>
</evidence>
<evidence type="ECO:0000256" key="4">
    <source>
        <dbReference type="ARBA" id="ARBA00022475"/>
    </source>
</evidence>
<dbReference type="SUPFAM" id="SSF52540">
    <property type="entry name" value="P-loop containing nucleoside triphosphate hydrolases"/>
    <property type="match status" value="1"/>
</dbReference>
<dbReference type="InterPro" id="IPR005876">
    <property type="entry name" value="Co_trans_ATP-bd"/>
</dbReference>
<dbReference type="InterPro" id="IPR050095">
    <property type="entry name" value="ECF_ABC_transporter_ATP-bd"/>
</dbReference>
<keyword evidence="5 9" id="KW-0547">Nucleotide-binding</keyword>
<evidence type="ECO:0000256" key="3">
    <source>
        <dbReference type="ARBA" id="ARBA00022448"/>
    </source>
</evidence>
<dbReference type="GO" id="GO:0042626">
    <property type="term" value="F:ATPase-coupled transmembrane transporter activity"/>
    <property type="evidence" value="ECO:0007669"/>
    <property type="project" value="TreeGrafter"/>
</dbReference>
<accession>A0A523TCF8</accession>
<dbReference type="GO" id="GO:0043190">
    <property type="term" value="C:ATP-binding cassette (ABC) transporter complex"/>
    <property type="evidence" value="ECO:0007669"/>
    <property type="project" value="TreeGrafter"/>
</dbReference>
<dbReference type="InterPro" id="IPR003593">
    <property type="entry name" value="AAA+_ATPase"/>
</dbReference>
<dbReference type="InterPro" id="IPR017871">
    <property type="entry name" value="ABC_transporter-like_CS"/>
</dbReference>
<dbReference type="GO" id="GO:0005524">
    <property type="term" value="F:ATP binding"/>
    <property type="evidence" value="ECO:0007669"/>
    <property type="project" value="UniProtKB-UniRule"/>
</dbReference>
<keyword evidence="8 9" id="KW-0472">Membrane</keyword>
<comment type="function">
    <text evidence="9">Part of an ABC transporter complex. Responsible for energy coupling to the transport system.</text>
</comment>
<keyword evidence="7" id="KW-1278">Translocase</keyword>
<dbReference type="SMART" id="SM00382">
    <property type="entry name" value="AAA"/>
    <property type="match status" value="1"/>
</dbReference>
<comment type="caution">
    <text evidence="11">The sequence shown here is derived from an EMBL/GenBank/DDBJ whole genome shotgun (WGS) entry which is preliminary data.</text>
</comment>
<dbReference type="InterPro" id="IPR027417">
    <property type="entry name" value="P-loop_NTPase"/>
</dbReference>
<keyword evidence="6 9" id="KW-0067">ATP-binding</keyword>
<dbReference type="AlphaFoldDB" id="A0A523TCF8"/>
<feature type="domain" description="ABC transporter" evidence="10">
    <location>
        <begin position="5"/>
        <end position="235"/>
    </location>
</feature>
<dbReference type="InterPro" id="IPR015856">
    <property type="entry name" value="ABC_transpr_CbiO/EcfA_su"/>
</dbReference>
<keyword evidence="3 9" id="KW-0813">Transport</keyword>
<sequence>MSKAIRVRNLEYVYPDGTKALKGIDLDILKGESVGLIGPNGAGKSTLLLHLNGILKGQQSSVEVLGMKVEEKNLIKVRQKVAIVFQEPDDQLFMPTVFDDVAFGPINADYPEEKVRAKVKEALKGIRMEGYEKRCSHHLSFGEKKRISLATVLSMQPEILILDEPTSNLDPRARRHLIELLKNLNLTKIVAGHDLELILEICQRVILLDEGEIVANGDARGVLSNKSLMESHGLELPLSLAA</sequence>
<evidence type="ECO:0000313" key="12">
    <source>
        <dbReference type="Proteomes" id="UP000316517"/>
    </source>
</evidence>
<evidence type="ECO:0000256" key="6">
    <source>
        <dbReference type="ARBA" id="ARBA00022840"/>
    </source>
</evidence>
<evidence type="ECO:0000256" key="2">
    <source>
        <dbReference type="ARBA" id="ARBA00005417"/>
    </source>
</evidence>
<dbReference type="Pfam" id="PF00005">
    <property type="entry name" value="ABC_tran"/>
    <property type="match status" value="1"/>
</dbReference>
<evidence type="ECO:0000313" key="11">
    <source>
        <dbReference type="EMBL" id="TET27975.1"/>
    </source>
</evidence>
<dbReference type="Gene3D" id="3.40.50.300">
    <property type="entry name" value="P-loop containing nucleotide triphosphate hydrolases"/>
    <property type="match status" value="1"/>
</dbReference>
<reference evidence="11 12" key="1">
    <citation type="submission" date="2019-03" db="EMBL/GenBank/DDBJ databases">
        <title>Metabolic potential of uncultured bacteria and archaea associated with petroleum seepage in deep-sea sediments.</title>
        <authorList>
            <person name="Dong X."/>
            <person name="Hubert C."/>
        </authorList>
    </citation>
    <scope>NUCLEOTIDE SEQUENCE [LARGE SCALE GENOMIC DNA]</scope>
    <source>
        <strain evidence="11">E44_bin3</strain>
    </source>
</reference>
<dbReference type="PROSITE" id="PS00211">
    <property type="entry name" value="ABC_TRANSPORTER_1"/>
    <property type="match status" value="1"/>
</dbReference>
<evidence type="ECO:0000256" key="1">
    <source>
        <dbReference type="ARBA" id="ARBA00004202"/>
    </source>
</evidence>
<dbReference type="EMBL" id="SOJT01000158">
    <property type="protein sequence ID" value="TET27975.1"/>
    <property type="molecule type" value="Genomic_DNA"/>
</dbReference>
<comment type="subcellular location">
    <subcellularLocation>
        <location evidence="1 9">Cell membrane</location>
        <topology evidence="1 9">Peripheral membrane protein</topology>
    </subcellularLocation>
</comment>
<dbReference type="GO" id="GO:0016887">
    <property type="term" value="F:ATP hydrolysis activity"/>
    <property type="evidence" value="ECO:0007669"/>
    <property type="project" value="InterPro"/>
</dbReference>
<gene>
    <name evidence="11" type="ORF">E3J68_03575</name>
</gene>
<dbReference type="Proteomes" id="UP000316517">
    <property type="component" value="Unassembled WGS sequence"/>
</dbReference>
<comment type="similarity">
    <text evidence="2 9">Belongs to the ABC transporter superfamily.</text>
</comment>
<organism evidence="11 12">
    <name type="scientific">Aerophobetes bacterium</name>
    <dbReference type="NCBI Taxonomy" id="2030807"/>
    <lineage>
        <taxon>Bacteria</taxon>
        <taxon>Candidatus Aerophobota</taxon>
    </lineage>
</organism>
<dbReference type="GO" id="GO:0006824">
    <property type="term" value="P:cobalt ion transport"/>
    <property type="evidence" value="ECO:0007669"/>
    <property type="project" value="InterPro"/>
</dbReference>
<dbReference type="InterPro" id="IPR003439">
    <property type="entry name" value="ABC_transporter-like_ATP-bd"/>
</dbReference>
<evidence type="ECO:0000256" key="8">
    <source>
        <dbReference type="ARBA" id="ARBA00023136"/>
    </source>
</evidence>
<dbReference type="FunFam" id="3.40.50.300:FF:000224">
    <property type="entry name" value="Energy-coupling factor transporter ATP-binding protein EcfA"/>
    <property type="match status" value="1"/>
</dbReference>
<dbReference type="NCBIfam" id="TIGR01166">
    <property type="entry name" value="cbiO"/>
    <property type="match status" value="1"/>
</dbReference>
<dbReference type="CDD" id="cd03225">
    <property type="entry name" value="ABC_cobalt_CbiO_domain1"/>
    <property type="match status" value="1"/>
</dbReference>
<proteinExistence type="inferred from homology"/>
<keyword evidence="4 9" id="KW-1003">Cell membrane</keyword>
<evidence type="ECO:0000256" key="9">
    <source>
        <dbReference type="RuleBase" id="RU364103"/>
    </source>
</evidence>
<evidence type="ECO:0000259" key="10">
    <source>
        <dbReference type="PROSITE" id="PS50893"/>
    </source>
</evidence>
<dbReference type="PANTHER" id="PTHR43553">
    <property type="entry name" value="HEAVY METAL TRANSPORTER"/>
    <property type="match status" value="1"/>
</dbReference>
<protein>
    <recommendedName>
        <fullName evidence="9">ABC transporter ATP-binding protein</fullName>
    </recommendedName>
</protein>